<evidence type="ECO:0000256" key="2">
    <source>
        <dbReference type="SAM" id="SignalP"/>
    </source>
</evidence>
<dbReference type="GO" id="GO:0004252">
    <property type="term" value="F:serine-type endopeptidase activity"/>
    <property type="evidence" value="ECO:0007669"/>
    <property type="project" value="InterPro"/>
</dbReference>
<evidence type="ECO:0000256" key="1">
    <source>
        <dbReference type="ARBA" id="ARBA00024195"/>
    </source>
</evidence>
<dbReference type="Proteomes" id="UP000075883">
    <property type="component" value="Unassembled WGS sequence"/>
</dbReference>
<organism evidence="4 5">
    <name type="scientific">Anopheles culicifacies</name>
    <dbReference type="NCBI Taxonomy" id="139723"/>
    <lineage>
        <taxon>Eukaryota</taxon>
        <taxon>Metazoa</taxon>
        <taxon>Ecdysozoa</taxon>
        <taxon>Arthropoda</taxon>
        <taxon>Hexapoda</taxon>
        <taxon>Insecta</taxon>
        <taxon>Pterygota</taxon>
        <taxon>Neoptera</taxon>
        <taxon>Endopterygota</taxon>
        <taxon>Diptera</taxon>
        <taxon>Nematocera</taxon>
        <taxon>Culicoidea</taxon>
        <taxon>Culicidae</taxon>
        <taxon>Anophelinae</taxon>
        <taxon>Anopheles</taxon>
        <taxon>culicifacies species complex</taxon>
    </lineage>
</organism>
<dbReference type="EMBL" id="AXCM01001764">
    <property type="status" value="NOT_ANNOTATED_CDS"/>
    <property type="molecule type" value="Genomic_DNA"/>
</dbReference>
<feature type="signal peptide" evidence="2">
    <location>
        <begin position="1"/>
        <end position="16"/>
    </location>
</feature>
<dbReference type="SUPFAM" id="SSF50494">
    <property type="entry name" value="Trypsin-like serine proteases"/>
    <property type="match status" value="1"/>
</dbReference>
<dbReference type="InterPro" id="IPR001254">
    <property type="entry name" value="Trypsin_dom"/>
</dbReference>
<reference evidence="4" key="2">
    <citation type="submission" date="2020-05" db="UniProtKB">
        <authorList>
            <consortium name="EnsemblMetazoa"/>
        </authorList>
    </citation>
    <scope>IDENTIFICATION</scope>
    <source>
        <strain evidence="4">A-37</strain>
    </source>
</reference>
<feature type="chain" id="PRO_5008128586" description="Peptidase S1 domain-containing protein" evidence="2">
    <location>
        <begin position="17"/>
        <end position="238"/>
    </location>
</feature>
<feature type="domain" description="Peptidase S1" evidence="3">
    <location>
        <begin position="33"/>
        <end position="205"/>
    </location>
</feature>
<dbReference type="InterPro" id="IPR009003">
    <property type="entry name" value="Peptidase_S1_PA"/>
</dbReference>
<dbReference type="AlphaFoldDB" id="A0A182MNR7"/>
<comment type="similarity">
    <text evidence="1">Belongs to the peptidase S1 family. CLIP subfamily.</text>
</comment>
<accession>A0A182MNR7</accession>
<evidence type="ECO:0000259" key="3">
    <source>
        <dbReference type="Pfam" id="PF00089"/>
    </source>
</evidence>
<sequence length="238" mass="25976">MCGLILVALVCSAASTKRFTSDEVIRVGSLLEHDRHICNAVQIESGFYVTPAACLSTRDPAELELLGKELSPKVTSKTRCNVTKVQTHPKYLFLSHNIALLQVECDHSLGEFQGTSLSDSKPGERLTLAGVNRSLRSVFAHVKTQECSVCQKEYAVFNCKRQMCLKASGKVSLNVAEGLAGAGIFTQQKKNAKLTGVLSYGFANGSLVAERMIYYAQFLQRTMQEFKSGKSNSPSSKV</sequence>
<evidence type="ECO:0000313" key="4">
    <source>
        <dbReference type="EnsemblMetazoa" id="ACUA022688-PA"/>
    </source>
</evidence>
<name>A0A182MNR7_9DIPT</name>
<keyword evidence="5" id="KW-1185">Reference proteome</keyword>
<dbReference type="EnsemblMetazoa" id="ACUA022688-RA">
    <property type="protein sequence ID" value="ACUA022688-PA"/>
    <property type="gene ID" value="ACUA022688"/>
</dbReference>
<evidence type="ECO:0000313" key="5">
    <source>
        <dbReference type="Proteomes" id="UP000075883"/>
    </source>
</evidence>
<dbReference type="GO" id="GO:0006508">
    <property type="term" value="P:proteolysis"/>
    <property type="evidence" value="ECO:0007669"/>
    <property type="project" value="InterPro"/>
</dbReference>
<keyword evidence="2" id="KW-0732">Signal</keyword>
<dbReference type="InterPro" id="IPR043504">
    <property type="entry name" value="Peptidase_S1_PA_chymotrypsin"/>
</dbReference>
<protein>
    <recommendedName>
        <fullName evidence="3">Peptidase S1 domain-containing protein</fullName>
    </recommendedName>
</protein>
<reference evidence="5" key="1">
    <citation type="submission" date="2013-09" db="EMBL/GenBank/DDBJ databases">
        <title>The Genome Sequence of Anopheles culicifacies species A.</title>
        <authorList>
            <consortium name="The Broad Institute Genomics Platform"/>
            <person name="Neafsey D.E."/>
            <person name="Besansky N."/>
            <person name="Howell P."/>
            <person name="Walton C."/>
            <person name="Young S.K."/>
            <person name="Zeng Q."/>
            <person name="Gargeya S."/>
            <person name="Fitzgerald M."/>
            <person name="Haas B."/>
            <person name="Abouelleil A."/>
            <person name="Allen A.W."/>
            <person name="Alvarado L."/>
            <person name="Arachchi H.M."/>
            <person name="Berlin A.M."/>
            <person name="Chapman S.B."/>
            <person name="Gainer-Dewar J."/>
            <person name="Goldberg J."/>
            <person name="Griggs A."/>
            <person name="Gujja S."/>
            <person name="Hansen M."/>
            <person name="Howarth C."/>
            <person name="Imamovic A."/>
            <person name="Ireland A."/>
            <person name="Larimer J."/>
            <person name="McCowan C."/>
            <person name="Murphy C."/>
            <person name="Pearson M."/>
            <person name="Poon T.W."/>
            <person name="Priest M."/>
            <person name="Roberts A."/>
            <person name="Saif S."/>
            <person name="Shea T."/>
            <person name="Sisk P."/>
            <person name="Sykes S."/>
            <person name="Wortman J."/>
            <person name="Nusbaum C."/>
            <person name="Birren B."/>
        </authorList>
    </citation>
    <scope>NUCLEOTIDE SEQUENCE [LARGE SCALE GENOMIC DNA]</scope>
    <source>
        <strain evidence="5">A-37</strain>
    </source>
</reference>
<proteinExistence type="inferred from homology"/>
<dbReference type="STRING" id="139723.A0A182MNR7"/>
<dbReference type="Gene3D" id="2.40.10.10">
    <property type="entry name" value="Trypsin-like serine proteases"/>
    <property type="match status" value="1"/>
</dbReference>
<dbReference type="VEuPathDB" id="VectorBase:ACUA022688"/>
<dbReference type="Pfam" id="PF00089">
    <property type="entry name" value="Trypsin"/>
    <property type="match status" value="1"/>
</dbReference>